<evidence type="ECO:0000256" key="2">
    <source>
        <dbReference type="ARBA" id="ARBA00022642"/>
    </source>
</evidence>
<evidence type="ECO:0000256" key="1">
    <source>
        <dbReference type="ARBA" id="ARBA00006336"/>
    </source>
</evidence>
<dbReference type="Proteomes" id="UP000677180">
    <property type="component" value="Chromosome"/>
</dbReference>
<comment type="similarity">
    <text evidence="1">Belongs to the isochorismatase family.</text>
</comment>
<organism evidence="9 10">
    <name type="scientific">Arachnia propionica</name>
    <dbReference type="NCBI Taxonomy" id="1750"/>
    <lineage>
        <taxon>Bacteria</taxon>
        <taxon>Bacillati</taxon>
        <taxon>Actinomycetota</taxon>
        <taxon>Actinomycetes</taxon>
        <taxon>Propionibacteriales</taxon>
        <taxon>Propionibacteriaceae</taxon>
        <taxon>Arachnia</taxon>
    </lineage>
</organism>
<accession>A0AB37I7E2</accession>
<evidence type="ECO:0000313" key="9">
    <source>
        <dbReference type="EMBL" id="QUC12202.1"/>
    </source>
</evidence>
<sequence length="189" mass="20359">MSRALVVVDVQRDFCEGGALAVAGGADVAGRINRLLSGEHSYDVVVATRDHHVDPGEHFSDSPDFKDSWPPHCVAGTPGAQQHPGLVFTKWDGLFLKGRNEAAYSGFEGTDEATGEPLEDFLRKRGVTEVDVCGIAADYCVNATARDAALAGFETTVLIDLTVAVHPQSLPDLVKEWNKADLRVRRTEG</sequence>
<evidence type="ECO:0000256" key="5">
    <source>
        <dbReference type="ARBA" id="ARBA00037900"/>
    </source>
</evidence>
<keyword evidence="2" id="KW-0662">Pyridine nucleotide biosynthesis</keyword>
<dbReference type="GO" id="GO:0019363">
    <property type="term" value="P:pyridine nucleotide biosynthetic process"/>
    <property type="evidence" value="ECO:0007669"/>
    <property type="project" value="UniProtKB-KW"/>
</dbReference>
<comment type="pathway">
    <text evidence="5">Cofactor biosynthesis; nicotinate biosynthesis; nicotinate from nicotinamide: step 1/1.</text>
</comment>
<dbReference type="Gene3D" id="3.40.50.850">
    <property type="entry name" value="Isochorismatase-like"/>
    <property type="match status" value="1"/>
</dbReference>
<proteinExistence type="inferred from homology"/>
<feature type="domain" description="Isochorismatase-like" evidence="8">
    <location>
        <begin position="4"/>
        <end position="168"/>
    </location>
</feature>
<dbReference type="EMBL" id="CP072385">
    <property type="protein sequence ID" value="QUC12202.1"/>
    <property type="molecule type" value="Genomic_DNA"/>
</dbReference>
<evidence type="ECO:0000256" key="6">
    <source>
        <dbReference type="ARBA" id="ARBA00039017"/>
    </source>
</evidence>
<dbReference type="PANTHER" id="PTHR11080:SF2">
    <property type="entry name" value="LD05707P"/>
    <property type="match status" value="1"/>
</dbReference>
<evidence type="ECO:0000259" key="8">
    <source>
        <dbReference type="Pfam" id="PF00857"/>
    </source>
</evidence>
<reference evidence="9" key="1">
    <citation type="submission" date="2021-03" db="EMBL/GenBank/DDBJ databases">
        <title>Human Oral Microbial Genomes.</title>
        <authorList>
            <person name="Johnston C.D."/>
            <person name="Chen T."/>
            <person name="Dewhirst F.E."/>
        </authorList>
    </citation>
    <scope>NUCLEOTIDE SEQUENCE</scope>
    <source>
        <strain evidence="9">F0714</strain>
    </source>
</reference>
<name>A0AB37I7E2_9ACTN</name>
<dbReference type="InterPro" id="IPR036380">
    <property type="entry name" value="Isochorismatase-like_sf"/>
</dbReference>
<keyword evidence="4" id="KW-0378">Hydrolase</keyword>
<evidence type="ECO:0000256" key="4">
    <source>
        <dbReference type="ARBA" id="ARBA00022801"/>
    </source>
</evidence>
<evidence type="ECO:0000256" key="7">
    <source>
        <dbReference type="ARBA" id="ARBA00043224"/>
    </source>
</evidence>
<dbReference type="SUPFAM" id="SSF52499">
    <property type="entry name" value="Isochorismatase-like hydrolases"/>
    <property type="match status" value="1"/>
</dbReference>
<keyword evidence="3" id="KW-0479">Metal-binding</keyword>
<dbReference type="InterPro" id="IPR052347">
    <property type="entry name" value="Isochorismatase_Nicotinamidase"/>
</dbReference>
<protein>
    <recommendedName>
        <fullName evidence="6">nicotinamidase</fullName>
        <ecNumber evidence="6">3.5.1.19</ecNumber>
    </recommendedName>
    <alternativeName>
        <fullName evidence="7">Nicotinamide deamidase</fullName>
    </alternativeName>
</protein>
<evidence type="ECO:0000313" key="10">
    <source>
        <dbReference type="Proteomes" id="UP000677180"/>
    </source>
</evidence>
<dbReference type="GO" id="GO:0046872">
    <property type="term" value="F:metal ion binding"/>
    <property type="evidence" value="ECO:0007669"/>
    <property type="project" value="UniProtKB-KW"/>
</dbReference>
<dbReference type="EC" id="3.5.1.19" evidence="6"/>
<gene>
    <name evidence="9" type="ORF">J5A53_05825</name>
</gene>
<dbReference type="RefSeq" id="WP_041697633.1">
    <property type="nucleotide sequence ID" value="NZ_CAJZDL010000033.1"/>
</dbReference>
<dbReference type="AlphaFoldDB" id="A0AB37I7E2"/>
<dbReference type="PANTHER" id="PTHR11080">
    <property type="entry name" value="PYRAZINAMIDASE/NICOTINAMIDASE"/>
    <property type="match status" value="1"/>
</dbReference>
<dbReference type="GO" id="GO:0008936">
    <property type="term" value="F:nicotinamidase activity"/>
    <property type="evidence" value="ECO:0007669"/>
    <property type="project" value="UniProtKB-EC"/>
</dbReference>
<evidence type="ECO:0000256" key="3">
    <source>
        <dbReference type="ARBA" id="ARBA00022723"/>
    </source>
</evidence>
<dbReference type="Pfam" id="PF00857">
    <property type="entry name" value="Isochorismatase"/>
    <property type="match status" value="1"/>
</dbReference>
<dbReference type="InterPro" id="IPR000868">
    <property type="entry name" value="Isochorismatase-like_dom"/>
</dbReference>